<gene>
    <name evidence="5" type="ORF">G4Y79_16825</name>
</gene>
<evidence type="ECO:0000259" key="4">
    <source>
        <dbReference type="Pfam" id="PF12894"/>
    </source>
</evidence>
<name>A0A7S8E6S4_9CHLR</name>
<dbReference type="KEGG" id="pmet:G4Y79_16825"/>
<dbReference type="InterPro" id="IPR036322">
    <property type="entry name" value="WD40_repeat_dom_sf"/>
</dbReference>
<dbReference type="Pfam" id="PF12894">
    <property type="entry name" value="ANAPC4_WD40"/>
    <property type="match status" value="1"/>
</dbReference>
<dbReference type="AlphaFoldDB" id="A0A7S8E6S4"/>
<dbReference type="EMBL" id="CP062983">
    <property type="protein sequence ID" value="QPC81353.1"/>
    <property type="molecule type" value="Genomic_DNA"/>
</dbReference>
<evidence type="ECO:0000256" key="3">
    <source>
        <dbReference type="PROSITE-ProRule" id="PRU00221"/>
    </source>
</evidence>
<dbReference type="Proteomes" id="UP000594468">
    <property type="component" value="Chromosome"/>
</dbReference>
<organism evidence="5 6">
    <name type="scientific">Phototrophicus methaneseepsis</name>
    <dbReference type="NCBI Taxonomy" id="2710758"/>
    <lineage>
        <taxon>Bacteria</taxon>
        <taxon>Bacillati</taxon>
        <taxon>Chloroflexota</taxon>
        <taxon>Candidatus Thermofontia</taxon>
        <taxon>Phototrophicales</taxon>
        <taxon>Phototrophicaceae</taxon>
        <taxon>Phototrophicus</taxon>
    </lineage>
</organism>
<keyword evidence="6" id="KW-1185">Reference proteome</keyword>
<dbReference type="RefSeq" id="WP_195169426.1">
    <property type="nucleotide sequence ID" value="NZ_CP062983.1"/>
</dbReference>
<sequence length="335" mass="36462">MFQAQPFKKEKNVKIVLAIALGICLLTGSLTRSQGLPLGQDIDGARLDWRPDDMMLAITDSQMVEIIDSTNRQSINILPSAGNYITDVEWSPDGTKLAISSDCNIEIWNQPWDSANAQLERTLQAPNDSPISGIVTLSWHPSGNMLLGVKPEFVHIWDVSNGQLLRTFSPNPTPVLSASWSPDGSMIALGYLTGTILIEDLSTGALESLEIYDRYAIRSLAWNNVDEYLAAGTASGIIQLMYLDNFLAGAGTIETGIENIVAMDWHPTTSLLATSSPDGTVAIWNTDNLQMVLRIDTGYPIPSIKWNSNGDKLAYSNGNGHVSILQIPSTNTRAD</sequence>
<reference evidence="5 6" key="1">
    <citation type="submission" date="2020-02" db="EMBL/GenBank/DDBJ databases">
        <authorList>
            <person name="Zheng R.K."/>
            <person name="Sun C.M."/>
        </authorList>
    </citation>
    <scope>NUCLEOTIDE SEQUENCE [LARGE SCALE GENOMIC DNA]</scope>
    <source>
        <strain evidence="6">rifampicinis</strain>
    </source>
</reference>
<dbReference type="PROSITE" id="PS50294">
    <property type="entry name" value="WD_REPEATS_REGION"/>
    <property type="match status" value="1"/>
</dbReference>
<evidence type="ECO:0000313" key="6">
    <source>
        <dbReference type="Proteomes" id="UP000594468"/>
    </source>
</evidence>
<keyword evidence="2" id="KW-0677">Repeat</keyword>
<dbReference type="Pfam" id="PF00400">
    <property type="entry name" value="WD40"/>
    <property type="match status" value="2"/>
</dbReference>
<dbReference type="InterPro" id="IPR024977">
    <property type="entry name" value="Apc4-like_WD40_dom"/>
</dbReference>
<dbReference type="InterPro" id="IPR015943">
    <property type="entry name" value="WD40/YVTN_repeat-like_dom_sf"/>
</dbReference>
<dbReference type="InterPro" id="IPR019775">
    <property type="entry name" value="WD40_repeat_CS"/>
</dbReference>
<dbReference type="SUPFAM" id="SSF50978">
    <property type="entry name" value="WD40 repeat-like"/>
    <property type="match status" value="1"/>
</dbReference>
<dbReference type="PROSITE" id="PS50082">
    <property type="entry name" value="WD_REPEATS_2"/>
    <property type="match status" value="1"/>
</dbReference>
<dbReference type="InterPro" id="IPR001680">
    <property type="entry name" value="WD40_rpt"/>
</dbReference>
<feature type="domain" description="Anaphase-promoting complex subunit 4-like WD40" evidence="4">
    <location>
        <begin position="263"/>
        <end position="332"/>
    </location>
</feature>
<protein>
    <submittedName>
        <fullName evidence="5">PD40 domain-containing protein</fullName>
    </submittedName>
</protein>
<dbReference type="PROSITE" id="PS00678">
    <property type="entry name" value="WD_REPEATS_1"/>
    <property type="match status" value="1"/>
</dbReference>
<evidence type="ECO:0000256" key="1">
    <source>
        <dbReference type="ARBA" id="ARBA00022574"/>
    </source>
</evidence>
<feature type="repeat" description="WD" evidence="3">
    <location>
        <begin position="253"/>
        <end position="294"/>
    </location>
</feature>
<dbReference type="SMART" id="SM00320">
    <property type="entry name" value="WD40"/>
    <property type="match status" value="6"/>
</dbReference>
<evidence type="ECO:0000256" key="2">
    <source>
        <dbReference type="ARBA" id="ARBA00022737"/>
    </source>
</evidence>
<dbReference type="PANTHER" id="PTHR19879:SF9">
    <property type="entry name" value="TRANSCRIPTION INITIATION FACTOR TFIID SUBUNIT 5"/>
    <property type="match status" value="1"/>
</dbReference>
<dbReference type="PANTHER" id="PTHR19879">
    <property type="entry name" value="TRANSCRIPTION INITIATION FACTOR TFIID"/>
    <property type="match status" value="1"/>
</dbReference>
<evidence type="ECO:0000313" key="5">
    <source>
        <dbReference type="EMBL" id="QPC81353.1"/>
    </source>
</evidence>
<proteinExistence type="predicted"/>
<keyword evidence="1 3" id="KW-0853">WD repeat</keyword>
<dbReference type="Gene3D" id="2.130.10.10">
    <property type="entry name" value="YVTN repeat-like/Quinoprotein amine dehydrogenase"/>
    <property type="match status" value="2"/>
</dbReference>
<accession>A0A7S8E6S4</accession>